<name>B1FS31_9BURK</name>
<reference evidence="2 3" key="1">
    <citation type="submission" date="2008-03" db="EMBL/GenBank/DDBJ databases">
        <title>Sequencing of the draft genome and assembly of Burkholderia ambifaria IOP40-10.</title>
        <authorList>
            <consortium name="US DOE Joint Genome Institute (JGI-PGF)"/>
            <person name="Copeland A."/>
            <person name="Lucas S."/>
            <person name="Lapidus A."/>
            <person name="Glavina del Rio T."/>
            <person name="Dalin E."/>
            <person name="Tice H."/>
            <person name="Bruce D."/>
            <person name="Goodwin L."/>
            <person name="Pitluck S."/>
            <person name="Larimer F."/>
            <person name="Land M.L."/>
            <person name="Hauser L."/>
            <person name="Tiedje J."/>
            <person name="Richardson P."/>
        </authorList>
    </citation>
    <scope>NUCLEOTIDE SEQUENCE [LARGE SCALE GENOMIC DNA]</scope>
    <source>
        <strain evidence="2 3">IOP40-10</strain>
    </source>
</reference>
<dbReference type="EMBL" id="ABLC01000510">
    <property type="protein sequence ID" value="EDS99641.1"/>
    <property type="molecule type" value="Genomic_DNA"/>
</dbReference>
<dbReference type="RefSeq" id="WP_006755989.1">
    <property type="nucleotide sequence ID" value="NZ_ABLC01000510.1"/>
</dbReference>
<accession>B1FS31</accession>
<feature type="compositionally biased region" description="Low complexity" evidence="1">
    <location>
        <begin position="36"/>
        <end position="47"/>
    </location>
</feature>
<organism evidence="2 3">
    <name type="scientific">Burkholderia ambifaria IOP40-10</name>
    <dbReference type="NCBI Taxonomy" id="396596"/>
    <lineage>
        <taxon>Bacteria</taxon>
        <taxon>Pseudomonadati</taxon>
        <taxon>Pseudomonadota</taxon>
        <taxon>Betaproteobacteria</taxon>
        <taxon>Burkholderiales</taxon>
        <taxon>Burkholderiaceae</taxon>
        <taxon>Burkholderia</taxon>
        <taxon>Burkholderia cepacia complex</taxon>
    </lineage>
</organism>
<dbReference type="Proteomes" id="UP000005463">
    <property type="component" value="Unassembled WGS sequence"/>
</dbReference>
<gene>
    <name evidence="2" type="ORF">BamIOP4010DRAFT_6844</name>
</gene>
<comment type="caution">
    <text evidence="2">The sequence shown here is derived from an EMBL/GenBank/DDBJ whole genome shotgun (WGS) entry which is preliminary data.</text>
</comment>
<proteinExistence type="predicted"/>
<sequence length="62" mass="6408">MAAPVITVWAERWSGTGASGVDDAKSGASGKVCAPAAQATQAETMQTSDESDAEQFMTNRTE</sequence>
<evidence type="ECO:0000313" key="2">
    <source>
        <dbReference type="EMBL" id="EDS99641.1"/>
    </source>
</evidence>
<feature type="region of interest" description="Disordered" evidence="1">
    <location>
        <begin position="36"/>
        <end position="62"/>
    </location>
</feature>
<dbReference type="AlphaFoldDB" id="B1FS31"/>
<evidence type="ECO:0000256" key="1">
    <source>
        <dbReference type="SAM" id="MobiDB-lite"/>
    </source>
</evidence>
<evidence type="ECO:0000313" key="3">
    <source>
        <dbReference type="Proteomes" id="UP000005463"/>
    </source>
</evidence>
<dbReference type="PATRIC" id="fig|396596.7.peg.199"/>
<protein>
    <submittedName>
        <fullName evidence="2">Uncharacterized protein</fullName>
    </submittedName>
</protein>